<sequence length="243" mass="26343">MLELTITSGLAIVTLQRAARGNALASDLVERLLDVLPRTWCDPAVHTVILRGEGKHFCTGFDLDGLDRQSDGDLLYRFVRIELLLALLWHAPVRTVAIAAGRTWGAGADMAAACDIRVACSATRFRFPGAGFGIVLGTRRLAARVGEDLARRWLTEGTEISAQQALVAGLTTDIVEPEDREAWLAAQLLEPKVDQRTIAALHRASRADLRDADLAALVRSAAKPGLRERIADYASRPRQGATS</sequence>
<name>A0A1H1SLW5_9BRAD</name>
<accession>A0A1H1SLW5</accession>
<protein>
    <submittedName>
        <fullName evidence="3">Enoyl-CoA hydratase/carnithine racemase</fullName>
    </submittedName>
</protein>
<dbReference type="PANTHER" id="PTHR11941">
    <property type="entry name" value="ENOYL-COA HYDRATASE-RELATED"/>
    <property type="match status" value="1"/>
</dbReference>
<dbReference type="Gene3D" id="3.90.226.10">
    <property type="entry name" value="2-enoyl-CoA Hydratase, Chain A, domain 1"/>
    <property type="match status" value="1"/>
</dbReference>
<organism evidence="3 4">
    <name type="scientific">Bradyrhizobium canariense</name>
    <dbReference type="NCBI Taxonomy" id="255045"/>
    <lineage>
        <taxon>Bacteria</taxon>
        <taxon>Pseudomonadati</taxon>
        <taxon>Pseudomonadota</taxon>
        <taxon>Alphaproteobacteria</taxon>
        <taxon>Hyphomicrobiales</taxon>
        <taxon>Nitrobacteraceae</taxon>
        <taxon>Bradyrhizobium</taxon>
    </lineage>
</organism>
<evidence type="ECO:0000256" key="1">
    <source>
        <dbReference type="ARBA" id="ARBA00023098"/>
    </source>
</evidence>
<dbReference type="EMBL" id="LT629750">
    <property type="protein sequence ID" value="SDS48952.1"/>
    <property type="molecule type" value="Genomic_DNA"/>
</dbReference>
<dbReference type="GO" id="GO:0006635">
    <property type="term" value="P:fatty acid beta-oxidation"/>
    <property type="evidence" value="ECO:0007669"/>
    <property type="project" value="TreeGrafter"/>
</dbReference>
<dbReference type="Pfam" id="PF00378">
    <property type="entry name" value="ECH_1"/>
    <property type="match status" value="1"/>
</dbReference>
<dbReference type="SUPFAM" id="SSF52096">
    <property type="entry name" value="ClpP/crotonase"/>
    <property type="match status" value="1"/>
</dbReference>
<dbReference type="InterPro" id="IPR029045">
    <property type="entry name" value="ClpP/crotonase-like_dom_sf"/>
</dbReference>
<dbReference type="CDD" id="cd06558">
    <property type="entry name" value="crotonase-like"/>
    <property type="match status" value="1"/>
</dbReference>
<dbReference type="GO" id="GO:0016829">
    <property type="term" value="F:lyase activity"/>
    <property type="evidence" value="ECO:0007669"/>
    <property type="project" value="UniProtKB-KW"/>
</dbReference>
<evidence type="ECO:0000256" key="2">
    <source>
        <dbReference type="ARBA" id="ARBA00023239"/>
    </source>
</evidence>
<dbReference type="Proteomes" id="UP000243904">
    <property type="component" value="Chromosome I"/>
</dbReference>
<reference evidence="4" key="1">
    <citation type="submission" date="2016-10" db="EMBL/GenBank/DDBJ databases">
        <authorList>
            <person name="Varghese N."/>
            <person name="Submissions S."/>
        </authorList>
    </citation>
    <scope>NUCLEOTIDE SEQUENCE [LARGE SCALE GENOMIC DNA]</scope>
    <source>
        <strain evidence="4">GAS369</strain>
    </source>
</reference>
<evidence type="ECO:0000313" key="4">
    <source>
        <dbReference type="Proteomes" id="UP000243904"/>
    </source>
</evidence>
<proteinExistence type="predicted"/>
<dbReference type="RefSeq" id="WP_100381055.1">
    <property type="nucleotide sequence ID" value="NZ_LT629750.1"/>
</dbReference>
<dbReference type="PANTHER" id="PTHR11941:SF169">
    <property type="entry name" value="(7AS)-7A-METHYL-1,5-DIOXO-2,3,5,6,7,7A-HEXAHYDRO-1H-INDENE-CARBOXYL-COA HYDROLASE"/>
    <property type="match status" value="1"/>
</dbReference>
<dbReference type="InterPro" id="IPR001753">
    <property type="entry name" value="Enoyl-CoA_hydra/iso"/>
</dbReference>
<keyword evidence="2" id="KW-0456">Lyase</keyword>
<keyword evidence="4" id="KW-1185">Reference proteome</keyword>
<evidence type="ECO:0000313" key="3">
    <source>
        <dbReference type="EMBL" id="SDS48952.1"/>
    </source>
</evidence>
<dbReference type="AlphaFoldDB" id="A0A1H1SLW5"/>
<keyword evidence="1" id="KW-0443">Lipid metabolism</keyword>
<gene>
    <name evidence="3" type="ORF">SAMN05444158_2217</name>
</gene>